<accession>A0A1F7YH49</accession>
<dbReference type="EMBL" id="MGGI01000012">
    <property type="protein sequence ID" value="OGM26633.1"/>
    <property type="molecule type" value="Genomic_DNA"/>
</dbReference>
<organism evidence="1 2">
    <name type="scientific">Candidatus Woesebacteria bacterium RIFCSPHIGHO2_01_FULL_39_28</name>
    <dbReference type="NCBI Taxonomy" id="1802496"/>
    <lineage>
        <taxon>Bacteria</taxon>
        <taxon>Candidatus Woeseibacteriota</taxon>
    </lineage>
</organism>
<protein>
    <submittedName>
        <fullName evidence="1">Uncharacterized protein</fullName>
    </submittedName>
</protein>
<dbReference type="Proteomes" id="UP000178851">
    <property type="component" value="Unassembled WGS sequence"/>
</dbReference>
<evidence type="ECO:0000313" key="1">
    <source>
        <dbReference type="EMBL" id="OGM26633.1"/>
    </source>
</evidence>
<evidence type="ECO:0000313" key="2">
    <source>
        <dbReference type="Proteomes" id="UP000178851"/>
    </source>
</evidence>
<dbReference type="AlphaFoldDB" id="A0A1F7YH49"/>
<name>A0A1F7YH49_9BACT</name>
<proteinExistence type="predicted"/>
<gene>
    <name evidence="1" type="ORF">A2627_01260</name>
</gene>
<sequence length="59" mass="6764">MDKFLILTKGGEPFAELRALPEFKKKLIMHSAGSWKGTDLDNDKLWTKVFKKKSRQASP</sequence>
<comment type="caution">
    <text evidence="1">The sequence shown here is derived from an EMBL/GenBank/DDBJ whole genome shotgun (WGS) entry which is preliminary data.</text>
</comment>
<reference evidence="1 2" key="1">
    <citation type="journal article" date="2016" name="Nat. Commun.">
        <title>Thousands of microbial genomes shed light on interconnected biogeochemical processes in an aquifer system.</title>
        <authorList>
            <person name="Anantharaman K."/>
            <person name="Brown C.T."/>
            <person name="Hug L.A."/>
            <person name="Sharon I."/>
            <person name="Castelle C.J."/>
            <person name="Probst A.J."/>
            <person name="Thomas B.C."/>
            <person name="Singh A."/>
            <person name="Wilkins M.J."/>
            <person name="Karaoz U."/>
            <person name="Brodie E.L."/>
            <person name="Williams K.H."/>
            <person name="Hubbard S.S."/>
            <person name="Banfield J.F."/>
        </authorList>
    </citation>
    <scope>NUCLEOTIDE SEQUENCE [LARGE SCALE GENOMIC DNA]</scope>
</reference>